<evidence type="ECO:0000256" key="2">
    <source>
        <dbReference type="SAM" id="SignalP"/>
    </source>
</evidence>
<dbReference type="Proteomes" id="UP000551327">
    <property type="component" value="Unassembled WGS sequence"/>
</dbReference>
<organism evidence="3 4">
    <name type="scientific">Novosphingobium piscinae</name>
    <dbReference type="NCBI Taxonomy" id="1507448"/>
    <lineage>
        <taxon>Bacteria</taxon>
        <taxon>Pseudomonadati</taxon>
        <taxon>Pseudomonadota</taxon>
        <taxon>Alphaproteobacteria</taxon>
        <taxon>Sphingomonadales</taxon>
        <taxon>Sphingomonadaceae</taxon>
        <taxon>Novosphingobium</taxon>
    </lineage>
</organism>
<keyword evidence="2" id="KW-0732">Signal</keyword>
<name>A0A7X1KQH7_9SPHN</name>
<reference evidence="3 4" key="1">
    <citation type="submission" date="2020-08" db="EMBL/GenBank/DDBJ databases">
        <title>The genome sequence of type strain Novosphingobium piscinae KCTC 42194.</title>
        <authorList>
            <person name="Liu Y."/>
        </authorList>
    </citation>
    <scope>NUCLEOTIDE SEQUENCE [LARGE SCALE GENOMIC DNA]</scope>
    <source>
        <strain evidence="3 4">KCTC 42194</strain>
    </source>
</reference>
<evidence type="ECO:0000313" key="3">
    <source>
        <dbReference type="EMBL" id="MBC2669746.1"/>
    </source>
</evidence>
<dbReference type="EMBL" id="JACLAX010000010">
    <property type="protein sequence ID" value="MBC2669746.1"/>
    <property type="molecule type" value="Genomic_DNA"/>
</dbReference>
<evidence type="ECO:0000313" key="4">
    <source>
        <dbReference type="Proteomes" id="UP000551327"/>
    </source>
</evidence>
<protein>
    <submittedName>
        <fullName evidence="3">Uncharacterized protein</fullName>
    </submittedName>
</protein>
<feature type="signal peptide" evidence="2">
    <location>
        <begin position="1"/>
        <end position="28"/>
    </location>
</feature>
<evidence type="ECO:0000256" key="1">
    <source>
        <dbReference type="SAM" id="MobiDB-lite"/>
    </source>
</evidence>
<dbReference type="AlphaFoldDB" id="A0A7X1KQH7"/>
<sequence length="484" mass="53186">MTLRPKPVIAVVVLALSCVALQPGPSGAADPGTPRARALPPPAPPTTLPVALPPVDPAVADTLYPFYMPTRGLRRPAVRLVIRCDASRAAGREVYAGRGADSLGGRVEGGFEFVYEALDGAGRPCVYPFAPWQPQVVGPLDGTQYLIRSSIPGRRVTFRTNDPWASLGLRLFDIGTQRIHFELRDVELDFPGAIQPKGALNLEVFDGQRPGLFSAVLRRVRLYGGKNALFLPSGQTMLFVEDSDIAGNVGTNTDQEHSTYINGTLVTHLRSSVWRGQRAWQDQASGHQLKDKAYLRIYENLTVSNVPAGSPPSAMPLIDASSFGFTWANYLRLYRVAPLQTVRDTLVDLRAEIVYGQPQNYPWPVLVTPAWRMPPAPLGVLDRVYLSVFQNVTVESFRTEPYVFALRPQGLAMAPGGSTTVEGQDRTTRAQQRMVSLAFNTRGRFTRAFSPEGWTYVDPVLPPGAEWVRDRDAFIRHALGLIGR</sequence>
<dbReference type="PROSITE" id="PS51257">
    <property type="entry name" value="PROKAR_LIPOPROTEIN"/>
    <property type="match status" value="1"/>
</dbReference>
<feature type="region of interest" description="Disordered" evidence="1">
    <location>
        <begin position="25"/>
        <end position="49"/>
    </location>
</feature>
<keyword evidence="4" id="KW-1185">Reference proteome</keyword>
<comment type="caution">
    <text evidence="3">The sequence shown here is derived from an EMBL/GenBank/DDBJ whole genome shotgun (WGS) entry which is preliminary data.</text>
</comment>
<dbReference type="RefSeq" id="WP_185679609.1">
    <property type="nucleotide sequence ID" value="NZ_JACLAX010000010.1"/>
</dbReference>
<feature type="chain" id="PRO_5031289913" evidence="2">
    <location>
        <begin position="29"/>
        <end position="484"/>
    </location>
</feature>
<feature type="compositionally biased region" description="Pro residues" evidence="1">
    <location>
        <begin position="39"/>
        <end position="49"/>
    </location>
</feature>
<gene>
    <name evidence="3" type="ORF">H7F53_11385</name>
</gene>
<proteinExistence type="predicted"/>
<accession>A0A7X1KQH7</accession>